<reference evidence="2" key="1">
    <citation type="submission" date="2016-10" db="EMBL/GenBank/DDBJ databases">
        <authorList>
            <person name="Varghese N."/>
            <person name="Submissions S."/>
        </authorList>
    </citation>
    <scope>NUCLEOTIDE SEQUENCE [LARGE SCALE GENOMIC DNA]</scope>
    <source>
        <strain evidence="2">S6-262</strain>
    </source>
</reference>
<accession>A0A1H7Z481</accession>
<dbReference type="OrthoDB" id="7450636at2"/>
<protein>
    <submittedName>
        <fullName evidence="1">Uncharacterized protein</fullName>
    </submittedName>
</protein>
<dbReference type="STRING" id="1166340.SAMN05192583_0531"/>
<gene>
    <name evidence="1" type="ORF">SAMN05192583_0531</name>
</gene>
<dbReference type="Proteomes" id="UP000199206">
    <property type="component" value="Unassembled WGS sequence"/>
</dbReference>
<proteinExistence type="predicted"/>
<dbReference type="AlphaFoldDB" id="A0A1H7Z481"/>
<dbReference type="RefSeq" id="WP_093663878.1">
    <property type="nucleotide sequence ID" value="NZ_FOCF01000001.1"/>
</dbReference>
<organism evidence="1 2">
    <name type="scientific">Sphingomonas gellani</name>
    <dbReference type="NCBI Taxonomy" id="1166340"/>
    <lineage>
        <taxon>Bacteria</taxon>
        <taxon>Pseudomonadati</taxon>
        <taxon>Pseudomonadota</taxon>
        <taxon>Alphaproteobacteria</taxon>
        <taxon>Sphingomonadales</taxon>
        <taxon>Sphingomonadaceae</taxon>
        <taxon>Sphingomonas</taxon>
    </lineage>
</organism>
<keyword evidence="2" id="KW-1185">Reference proteome</keyword>
<name>A0A1H7Z481_9SPHN</name>
<dbReference type="EMBL" id="FOCF01000001">
    <property type="protein sequence ID" value="SEM53136.1"/>
    <property type="molecule type" value="Genomic_DNA"/>
</dbReference>
<evidence type="ECO:0000313" key="2">
    <source>
        <dbReference type="Proteomes" id="UP000199206"/>
    </source>
</evidence>
<evidence type="ECO:0000313" key="1">
    <source>
        <dbReference type="EMBL" id="SEM53136.1"/>
    </source>
</evidence>
<sequence>MGANTRLDSLSDLIKHKANVKLICPCGRVHIFDAARLNRYALLRSWNTQLEALRYRVRCAECQGRGVRLKATPEPPTPADPFPRTEVEWKRLHRRLRG</sequence>